<proteinExistence type="predicted"/>
<evidence type="ECO:0000313" key="4">
    <source>
        <dbReference type="Proteomes" id="UP001280581"/>
    </source>
</evidence>
<dbReference type="EMBL" id="WVTA01000006">
    <property type="protein sequence ID" value="KAK3209279.1"/>
    <property type="molecule type" value="Genomic_DNA"/>
</dbReference>
<protein>
    <recommendedName>
        <fullName evidence="5">MARVEL domain-containing protein</fullName>
    </recommendedName>
</protein>
<evidence type="ECO:0000256" key="2">
    <source>
        <dbReference type="SAM" id="Phobius"/>
    </source>
</evidence>
<comment type="caution">
    <text evidence="3">The sequence shown here is derived from an EMBL/GenBank/DDBJ whole genome shotgun (WGS) entry which is preliminary data.</text>
</comment>
<evidence type="ECO:0008006" key="5">
    <source>
        <dbReference type="Google" id="ProtNLM"/>
    </source>
</evidence>
<sequence>MAYSTRWYPSDARWNGPQKHYFNVSTFRSLILIVYVVLVIVEGRLVSSWTRNWGYRSTSPYDFWARHGPYLVIDAALSLAMAFCIHKGRWGPVVALVTSILAFLMWFAAMLVNVLVVHYSEYSFPQRDEWERMAYAEGAMQLLIALCYLTMMVFAIKALRSWKKNGNRAPVSAEQRVDELRMEDQTKRSADGSEFVGRGGSTV</sequence>
<keyword evidence="2" id="KW-0472">Membrane</keyword>
<gene>
    <name evidence="3" type="ORF">GRF29_69g1339304</name>
</gene>
<evidence type="ECO:0000256" key="1">
    <source>
        <dbReference type="SAM" id="MobiDB-lite"/>
    </source>
</evidence>
<name>A0AAN6M106_9PLEO</name>
<keyword evidence="4" id="KW-1185">Reference proteome</keyword>
<accession>A0AAN6M106</accession>
<feature type="transmembrane region" description="Helical" evidence="2">
    <location>
        <begin position="68"/>
        <end position="86"/>
    </location>
</feature>
<dbReference type="Proteomes" id="UP001280581">
    <property type="component" value="Unassembled WGS sequence"/>
</dbReference>
<feature type="region of interest" description="Disordered" evidence="1">
    <location>
        <begin position="181"/>
        <end position="203"/>
    </location>
</feature>
<dbReference type="AlphaFoldDB" id="A0AAN6M106"/>
<reference evidence="3 4" key="1">
    <citation type="submission" date="2021-02" db="EMBL/GenBank/DDBJ databases">
        <title>Genome assembly of Pseudopithomyces chartarum.</title>
        <authorList>
            <person name="Jauregui R."/>
            <person name="Singh J."/>
            <person name="Voisey C."/>
        </authorList>
    </citation>
    <scope>NUCLEOTIDE SEQUENCE [LARGE SCALE GENOMIC DNA]</scope>
    <source>
        <strain evidence="3 4">AGR01</strain>
    </source>
</reference>
<keyword evidence="2" id="KW-1133">Transmembrane helix</keyword>
<evidence type="ECO:0000313" key="3">
    <source>
        <dbReference type="EMBL" id="KAK3209279.1"/>
    </source>
</evidence>
<organism evidence="3 4">
    <name type="scientific">Pseudopithomyces chartarum</name>
    <dbReference type="NCBI Taxonomy" id="1892770"/>
    <lineage>
        <taxon>Eukaryota</taxon>
        <taxon>Fungi</taxon>
        <taxon>Dikarya</taxon>
        <taxon>Ascomycota</taxon>
        <taxon>Pezizomycotina</taxon>
        <taxon>Dothideomycetes</taxon>
        <taxon>Pleosporomycetidae</taxon>
        <taxon>Pleosporales</taxon>
        <taxon>Massarineae</taxon>
        <taxon>Didymosphaeriaceae</taxon>
        <taxon>Pseudopithomyces</taxon>
    </lineage>
</organism>
<feature type="compositionally biased region" description="Basic and acidic residues" evidence="1">
    <location>
        <begin position="181"/>
        <end position="191"/>
    </location>
</feature>
<feature type="transmembrane region" description="Helical" evidence="2">
    <location>
        <begin position="139"/>
        <end position="159"/>
    </location>
</feature>
<feature type="transmembrane region" description="Helical" evidence="2">
    <location>
        <begin position="21"/>
        <end position="41"/>
    </location>
</feature>
<feature type="transmembrane region" description="Helical" evidence="2">
    <location>
        <begin position="93"/>
        <end position="119"/>
    </location>
</feature>
<keyword evidence="2" id="KW-0812">Transmembrane</keyword>